<dbReference type="InterPro" id="IPR000866">
    <property type="entry name" value="AhpC/TSA"/>
</dbReference>
<evidence type="ECO:0000256" key="1">
    <source>
        <dbReference type="ARBA" id="ARBA00022559"/>
    </source>
</evidence>
<accession>A0A1Y2I399</accession>
<dbReference type="InterPro" id="IPR013766">
    <property type="entry name" value="Thioredoxin_domain"/>
</dbReference>
<name>A0A1Y2I399_9FUNG</name>
<dbReference type="GO" id="GO:0042744">
    <property type="term" value="P:hydrogen peroxide catabolic process"/>
    <property type="evidence" value="ECO:0007669"/>
    <property type="project" value="TreeGrafter"/>
</dbReference>
<evidence type="ECO:0000259" key="8">
    <source>
        <dbReference type="PROSITE" id="PS51352"/>
    </source>
</evidence>
<dbReference type="GO" id="GO:0008379">
    <property type="term" value="F:thioredoxin peroxidase activity"/>
    <property type="evidence" value="ECO:0007669"/>
    <property type="project" value="TreeGrafter"/>
</dbReference>
<dbReference type="Gene3D" id="3.40.30.10">
    <property type="entry name" value="Glutaredoxin"/>
    <property type="match status" value="2"/>
</dbReference>
<dbReference type="PANTHER" id="PTHR10681">
    <property type="entry name" value="THIOREDOXIN PEROXIDASE"/>
    <property type="match status" value="1"/>
</dbReference>
<evidence type="ECO:0000313" key="10">
    <source>
        <dbReference type="Proteomes" id="UP000193411"/>
    </source>
</evidence>
<dbReference type="EMBL" id="MCFL01000001">
    <property type="protein sequence ID" value="ORZ41327.1"/>
    <property type="molecule type" value="Genomic_DNA"/>
</dbReference>
<dbReference type="Proteomes" id="UP000193411">
    <property type="component" value="Unassembled WGS sequence"/>
</dbReference>
<dbReference type="CDD" id="cd03015">
    <property type="entry name" value="PRX_Typ2cys"/>
    <property type="match status" value="1"/>
</dbReference>
<dbReference type="Pfam" id="PF10417">
    <property type="entry name" value="1-cysPrx_C"/>
    <property type="match status" value="1"/>
</dbReference>
<reference evidence="9 10" key="1">
    <citation type="submission" date="2016-07" db="EMBL/GenBank/DDBJ databases">
        <title>Pervasive Adenine N6-methylation of Active Genes in Fungi.</title>
        <authorList>
            <consortium name="DOE Joint Genome Institute"/>
            <person name="Mondo S.J."/>
            <person name="Dannebaum R.O."/>
            <person name="Kuo R.C."/>
            <person name="Labutti K."/>
            <person name="Haridas S."/>
            <person name="Kuo A."/>
            <person name="Salamov A."/>
            <person name="Ahrendt S.R."/>
            <person name="Lipzen A."/>
            <person name="Sullivan W."/>
            <person name="Andreopoulos W.B."/>
            <person name="Clum A."/>
            <person name="Lindquist E."/>
            <person name="Daum C."/>
            <person name="Ramamoorthy G.K."/>
            <person name="Gryganskyi A."/>
            <person name="Culley D."/>
            <person name="Magnuson J.K."/>
            <person name="James T.Y."/>
            <person name="O'Malley M.A."/>
            <person name="Stajich J.E."/>
            <person name="Spatafora J.W."/>
            <person name="Visel A."/>
            <person name="Grigoriev I.V."/>
        </authorList>
    </citation>
    <scope>NUCLEOTIDE SEQUENCE [LARGE SCALE GENOMIC DNA]</scope>
    <source>
        <strain evidence="9 10">PL171</strain>
    </source>
</reference>
<keyword evidence="10" id="KW-1185">Reference proteome</keyword>
<evidence type="ECO:0000256" key="2">
    <source>
        <dbReference type="ARBA" id="ARBA00022862"/>
    </source>
</evidence>
<dbReference type="STRING" id="765915.A0A1Y2I399"/>
<feature type="active site" description="Cysteine sulfenic acid (-SOH) intermediate; for peroxidase activity" evidence="6">
    <location>
        <position position="100"/>
    </location>
</feature>
<dbReference type="InterPro" id="IPR036249">
    <property type="entry name" value="Thioredoxin-like_sf"/>
</dbReference>
<keyword evidence="1 5" id="KW-0575">Peroxidase</keyword>
<keyword evidence="3 5" id="KW-0560">Oxidoreductase</keyword>
<proteinExistence type="inferred from homology"/>
<evidence type="ECO:0000256" key="7">
    <source>
        <dbReference type="SAM" id="MobiDB-lite"/>
    </source>
</evidence>
<evidence type="ECO:0000256" key="5">
    <source>
        <dbReference type="PIRNR" id="PIRNR000239"/>
    </source>
</evidence>
<organism evidence="9 10">
    <name type="scientific">Catenaria anguillulae PL171</name>
    <dbReference type="NCBI Taxonomy" id="765915"/>
    <lineage>
        <taxon>Eukaryota</taxon>
        <taxon>Fungi</taxon>
        <taxon>Fungi incertae sedis</taxon>
        <taxon>Blastocladiomycota</taxon>
        <taxon>Blastocladiomycetes</taxon>
        <taxon>Blastocladiales</taxon>
        <taxon>Catenariaceae</taxon>
        <taxon>Catenaria</taxon>
    </lineage>
</organism>
<evidence type="ECO:0000256" key="6">
    <source>
        <dbReference type="PIRSR" id="PIRSR000239-1"/>
    </source>
</evidence>
<feature type="domain" description="Thioredoxin" evidence="8">
    <location>
        <begin position="34"/>
        <end position="213"/>
    </location>
</feature>
<dbReference type="SUPFAM" id="SSF52833">
    <property type="entry name" value="Thioredoxin-like"/>
    <property type="match status" value="1"/>
</dbReference>
<evidence type="ECO:0000256" key="4">
    <source>
        <dbReference type="ARBA" id="ARBA00023284"/>
    </source>
</evidence>
<comment type="caution">
    <text evidence="9">The sequence shown here is derived from an EMBL/GenBank/DDBJ whole genome shotgun (WGS) entry which is preliminary data.</text>
</comment>
<dbReference type="GO" id="GO:0045454">
    <property type="term" value="P:cell redox homeostasis"/>
    <property type="evidence" value="ECO:0007669"/>
    <property type="project" value="TreeGrafter"/>
</dbReference>
<dbReference type="PIRSF" id="PIRSF000239">
    <property type="entry name" value="AHPC"/>
    <property type="match status" value="1"/>
</dbReference>
<dbReference type="PROSITE" id="PS51352">
    <property type="entry name" value="THIOREDOXIN_2"/>
    <property type="match status" value="1"/>
</dbReference>
<comment type="similarity">
    <text evidence="5">Belongs to the peroxiredoxin family.</text>
</comment>
<dbReference type="InterPro" id="IPR019479">
    <property type="entry name" value="Peroxiredoxin_C"/>
</dbReference>
<evidence type="ECO:0000256" key="3">
    <source>
        <dbReference type="ARBA" id="ARBA00023002"/>
    </source>
</evidence>
<dbReference type="PANTHER" id="PTHR10681:SF171">
    <property type="entry name" value="PEROXIREDOXIN 4"/>
    <property type="match status" value="1"/>
</dbReference>
<protein>
    <submittedName>
        <fullName evidence="9">Thioredoxin-like protein</fullName>
    </submittedName>
</protein>
<dbReference type="GO" id="GO:0006979">
    <property type="term" value="P:response to oxidative stress"/>
    <property type="evidence" value="ECO:0007669"/>
    <property type="project" value="TreeGrafter"/>
</dbReference>
<dbReference type="InterPro" id="IPR024706">
    <property type="entry name" value="Peroxiredoxin_AhpC-typ"/>
</dbReference>
<dbReference type="GO" id="GO:0005829">
    <property type="term" value="C:cytosol"/>
    <property type="evidence" value="ECO:0007669"/>
    <property type="project" value="TreeGrafter"/>
</dbReference>
<sequence length="247" mass="27518">MSMLRSTVARLAGPWPRAPLLFRPPRLARPHHTLQIQKPAPDFTAQAVVNGEFKTVKLSDYKGKFVVLFFYPLDFLPDRYVLSPVSAERVDFLIHSFILCLTEITAYNDRAADFAKLNTQLLACSVDSQFSHLAWASMPRKQGGLGNLSIPLISDITKKIARDYGVLLEDAGIALRGTFIIDDKGRLRQITVNDLPVGRNVDETLRLVEAIQFTDKHGEVCPAGWSKGKATMKADPKGSQEYFSKNA</sequence>
<keyword evidence="4 5" id="KW-0676">Redox-active center</keyword>
<feature type="region of interest" description="Disordered" evidence="7">
    <location>
        <begin position="228"/>
        <end position="247"/>
    </location>
</feature>
<dbReference type="OrthoDB" id="185659at2759"/>
<comment type="function">
    <text evidence="5">Thiol-specific peroxidase that catalyzes the reduction of hydrogen peroxide and organic hydroperoxides to water and alcohols, respectively.</text>
</comment>
<dbReference type="Pfam" id="PF00578">
    <property type="entry name" value="AhpC-TSA"/>
    <property type="match status" value="2"/>
</dbReference>
<dbReference type="InterPro" id="IPR050217">
    <property type="entry name" value="Peroxiredoxin"/>
</dbReference>
<gene>
    <name evidence="9" type="ORF">BCR44DRAFT_1422579</name>
</gene>
<dbReference type="GO" id="GO:0033554">
    <property type="term" value="P:cellular response to stress"/>
    <property type="evidence" value="ECO:0007669"/>
    <property type="project" value="TreeGrafter"/>
</dbReference>
<keyword evidence="2 5" id="KW-0049">Antioxidant</keyword>
<dbReference type="AlphaFoldDB" id="A0A1Y2I399"/>
<evidence type="ECO:0000313" key="9">
    <source>
        <dbReference type="EMBL" id="ORZ41327.1"/>
    </source>
</evidence>